<evidence type="ECO:0000256" key="1">
    <source>
        <dbReference type="SAM" id="MobiDB-lite"/>
    </source>
</evidence>
<gene>
    <name evidence="3" type="ORF">AMTR_s00135p00049390</name>
</gene>
<reference evidence="4" key="1">
    <citation type="journal article" date="2013" name="Science">
        <title>The Amborella genome and the evolution of flowering plants.</title>
        <authorList>
            <consortium name="Amborella Genome Project"/>
        </authorList>
    </citation>
    <scope>NUCLEOTIDE SEQUENCE [LARGE SCALE GENOMIC DNA]</scope>
</reference>
<proteinExistence type="predicted"/>
<evidence type="ECO:0000313" key="3">
    <source>
        <dbReference type="EMBL" id="ERN02896.1"/>
    </source>
</evidence>
<feature type="chain" id="PRO_5004807101" evidence="2">
    <location>
        <begin position="21"/>
        <end position="216"/>
    </location>
</feature>
<protein>
    <submittedName>
        <fullName evidence="3">Uncharacterized protein</fullName>
    </submittedName>
</protein>
<dbReference type="AlphaFoldDB" id="W1P5L3"/>
<dbReference type="Proteomes" id="UP000017836">
    <property type="component" value="Unassembled WGS sequence"/>
</dbReference>
<feature type="signal peptide" evidence="2">
    <location>
        <begin position="1"/>
        <end position="20"/>
    </location>
</feature>
<sequence length="216" mass="23062">MLPLIQHFFACTLLLPRISRLSLHPPPDIWPYPQINHSALSFLPLFPLLRLFPASRLPHPVPPHPPGAPLRSETPPLLPSLRSVPGSTTPPPAILILSSLGPSAYRELPASNFSALSSLAPSSSSSSSSALLVGSSFISTMDRAHGDADQVLRVIGFKFDSSKDDVEAFLRSNTQTKFKVSSNGSRELANLTSGVDYDHGLPPSSRAPSSPMATPS</sequence>
<feature type="region of interest" description="Disordered" evidence="1">
    <location>
        <begin position="191"/>
        <end position="216"/>
    </location>
</feature>
<keyword evidence="4" id="KW-1185">Reference proteome</keyword>
<evidence type="ECO:0000256" key="2">
    <source>
        <dbReference type="SAM" id="SignalP"/>
    </source>
</evidence>
<organism evidence="3 4">
    <name type="scientific">Amborella trichopoda</name>
    <dbReference type="NCBI Taxonomy" id="13333"/>
    <lineage>
        <taxon>Eukaryota</taxon>
        <taxon>Viridiplantae</taxon>
        <taxon>Streptophyta</taxon>
        <taxon>Embryophyta</taxon>
        <taxon>Tracheophyta</taxon>
        <taxon>Spermatophyta</taxon>
        <taxon>Magnoliopsida</taxon>
        <taxon>Amborellales</taxon>
        <taxon>Amborellaceae</taxon>
        <taxon>Amborella</taxon>
    </lineage>
</organism>
<accession>W1P5L3</accession>
<dbReference type="EMBL" id="KI394463">
    <property type="protein sequence ID" value="ERN02896.1"/>
    <property type="molecule type" value="Genomic_DNA"/>
</dbReference>
<feature type="compositionally biased region" description="Low complexity" evidence="1">
    <location>
        <begin position="202"/>
        <end position="216"/>
    </location>
</feature>
<name>W1P5L3_AMBTC</name>
<dbReference type="HOGENOM" id="CLU_1279212_0_0_1"/>
<keyword evidence="2" id="KW-0732">Signal</keyword>
<dbReference type="Gramene" id="ERN02896">
    <property type="protein sequence ID" value="ERN02896"/>
    <property type="gene ID" value="AMTR_s00135p00049390"/>
</dbReference>
<evidence type="ECO:0000313" key="4">
    <source>
        <dbReference type="Proteomes" id="UP000017836"/>
    </source>
</evidence>